<keyword evidence="1 2" id="KW-0175">Coiled coil</keyword>
<evidence type="ECO:0000256" key="2">
    <source>
        <dbReference type="SAM" id="Coils"/>
    </source>
</evidence>
<organism evidence="5 6">
    <name type="scientific">Piromyces finnis</name>
    <dbReference type="NCBI Taxonomy" id="1754191"/>
    <lineage>
        <taxon>Eukaryota</taxon>
        <taxon>Fungi</taxon>
        <taxon>Fungi incertae sedis</taxon>
        <taxon>Chytridiomycota</taxon>
        <taxon>Chytridiomycota incertae sedis</taxon>
        <taxon>Neocallimastigomycetes</taxon>
        <taxon>Neocallimastigales</taxon>
        <taxon>Neocallimastigaceae</taxon>
        <taxon>Piromyces</taxon>
    </lineage>
</organism>
<dbReference type="GO" id="GO:0005856">
    <property type="term" value="C:cytoskeleton"/>
    <property type="evidence" value="ECO:0007669"/>
    <property type="project" value="UniProtKB-ARBA"/>
</dbReference>
<evidence type="ECO:0000256" key="1">
    <source>
        <dbReference type="ARBA" id="ARBA00023054"/>
    </source>
</evidence>
<dbReference type="PANTHER" id="PTHR21683:SF2">
    <property type="entry name" value="COILED-COIL DOMAIN-CONTAINING PROTEIN 42 LIKE-2-LIKE"/>
    <property type="match status" value="1"/>
</dbReference>
<reference evidence="5 6" key="1">
    <citation type="submission" date="2016-08" db="EMBL/GenBank/DDBJ databases">
        <title>Genomes of anaerobic fungi encode conserved fungal cellulosomes for biomass hydrolysis.</title>
        <authorList>
            <consortium name="DOE Joint Genome Institute"/>
            <person name="Haitjema C.H."/>
            <person name="Gilmore S.P."/>
            <person name="Henske J.K."/>
            <person name="Solomon K.V."/>
            <person name="De Groot R."/>
            <person name="Kuo A."/>
            <person name="Mondo S.J."/>
            <person name="Salamov A.A."/>
            <person name="Labutti K."/>
            <person name="Zhao Z."/>
            <person name="Chiniquy J."/>
            <person name="Barry K."/>
            <person name="Brewer H.M."/>
            <person name="Purvine S.O."/>
            <person name="Wright A.T."/>
            <person name="Boxma B."/>
            <person name="Van Alen T."/>
            <person name="Hackstein J.H."/>
            <person name="Baker S.E."/>
            <person name="Grigoriev I.V."/>
            <person name="O'Malley M.A."/>
        </authorList>
    </citation>
    <scope>NUCLEOTIDE SEQUENCE [LARGE SCALE GENOMIC DNA]</scope>
    <source>
        <strain evidence="6">finn</strain>
    </source>
</reference>
<dbReference type="STRING" id="1754191.A0A1Y1V6N9"/>
<evidence type="ECO:0000313" key="6">
    <source>
        <dbReference type="Proteomes" id="UP000193719"/>
    </source>
</evidence>
<evidence type="ECO:0000313" key="5">
    <source>
        <dbReference type="EMBL" id="ORX48460.1"/>
    </source>
</evidence>
<gene>
    <name evidence="5" type="ORF">BCR36DRAFT_405059</name>
</gene>
<name>A0A1Y1V6N9_9FUNG</name>
<evidence type="ECO:0000256" key="3">
    <source>
        <dbReference type="SAM" id="MobiDB-lite"/>
    </source>
</evidence>
<dbReference type="AlphaFoldDB" id="A0A1Y1V6N9"/>
<dbReference type="OrthoDB" id="2134857at2759"/>
<dbReference type="PANTHER" id="PTHR21683">
    <property type="entry name" value="COILED-COIL DOMAIN-CONTAINING PROTEIN 42 LIKE-2-LIKE-RELATED"/>
    <property type="match status" value="1"/>
</dbReference>
<dbReference type="EMBL" id="MCFH01000027">
    <property type="protein sequence ID" value="ORX48460.1"/>
    <property type="molecule type" value="Genomic_DNA"/>
</dbReference>
<dbReference type="Pfam" id="PF13863">
    <property type="entry name" value="DUF4200"/>
    <property type="match status" value="1"/>
</dbReference>
<reference evidence="5 6" key="2">
    <citation type="submission" date="2016-08" db="EMBL/GenBank/DDBJ databases">
        <title>Pervasive Adenine N6-methylation of Active Genes in Fungi.</title>
        <authorList>
            <consortium name="DOE Joint Genome Institute"/>
            <person name="Mondo S.J."/>
            <person name="Dannebaum R.O."/>
            <person name="Kuo R.C."/>
            <person name="Labutti K."/>
            <person name="Haridas S."/>
            <person name="Kuo A."/>
            <person name="Salamov A."/>
            <person name="Ahrendt S.R."/>
            <person name="Lipzen A."/>
            <person name="Sullivan W."/>
            <person name="Andreopoulos W.B."/>
            <person name="Clum A."/>
            <person name="Lindquist E."/>
            <person name="Daum C."/>
            <person name="Ramamoorthy G.K."/>
            <person name="Gryganskyi A."/>
            <person name="Culley D."/>
            <person name="Magnuson J.K."/>
            <person name="James T.Y."/>
            <person name="O'Malley M.A."/>
            <person name="Stajich J.E."/>
            <person name="Spatafora J.W."/>
            <person name="Visel A."/>
            <person name="Grigoriev I.V."/>
        </authorList>
    </citation>
    <scope>NUCLEOTIDE SEQUENCE [LARGE SCALE GENOMIC DNA]</scope>
    <source>
        <strain evidence="6">finn</strain>
    </source>
</reference>
<feature type="region of interest" description="Disordered" evidence="3">
    <location>
        <begin position="351"/>
        <end position="386"/>
    </location>
</feature>
<feature type="coiled-coil region" evidence="2">
    <location>
        <begin position="166"/>
        <end position="206"/>
    </location>
</feature>
<comment type="caution">
    <text evidence="5">The sequence shown here is derived from an EMBL/GenBank/DDBJ whole genome shotgun (WGS) entry which is preliminary data.</text>
</comment>
<feature type="domain" description="DUF4200" evidence="4">
    <location>
        <begin position="102"/>
        <end position="219"/>
    </location>
</feature>
<sequence>MSFSNIKKANPKPVFNQDGFTQRQKDIINSCIRDEEKRNQIKNNEGIHTQEIKSLVEGTSTIKNNKNSTFITQRGGKIYQSDTFTKNILSLQGRQNFQSTILLQKKNEMSIVQKELEEKRIEFSKRMKECRGKQEELKLRQKQIRERVAKFEKFLKENDAKRYRANIKIQNERKIKEQKIKELNELKELKRKILIKSQNIQNLLKKYYIYEEYLQSVVNILPHNYLDVNEPHINDVIMRHTTLIETQKDLKENAVSNQVEIEKEQLNYTATIKDKNNLILVYNSQLDSLQKKYDITKTNSAYMEQHIQEQNKLNKERMRILGEAKLAINNLYERAESRNKQNNKYLYQKTINNAPSGGKRTKSNNSTVNKTGNANSSSGGSNHNANTNAILHNELISSSLFKNSTSFLEDNIGDSRTRSIAMLKKNDITGNNVDYMGEIKDKSNNESIMNIENQNNMNNNNGINNNNSNNTSLNGTNNNSQNISTNNTNIENYTYNMKLLYEKLAVIQTSVVDLQYVIQKVEEALQQEKKQDQKKVN</sequence>
<evidence type="ECO:0000259" key="4">
    <source>
        <dbReference type="Pfam" id="PF13863"/>
    </source>
</evidence>
<feature type="region of interest" description="Disordered" evidence="3">
    <location>
        <begin position="462"/>
        <end position="484"/>
    </location>
</feature>
<protein>
    <recommendedName>
        <fullName evidence="4">DUF4200 domain-containing protein</fullName>
    </recommendedName>
</protein>
<dbReference type="InterPro" id="IPR051147">
    <property type="entry name" value="CFAP_domain-containing"/>
</dbReference>
<proteinExistence type="predicted"/>
<dbReference type="InterPro" id="IPR025252">
    <property type="entry name" value="DUF4200"/>
</dbReference>
<keyword evidence="6" id="KW-1185">Reference proteome</keyword>
<feature type="compositionally biased region" description="Low complexity" evidence="3">
    <location>
        <begin position="371"/>
        <end position="386"/>
    </location>
</feature>
<accession>A0A1Y1V6N9</accession>
<dbReference type="Proteomes" id="UP000193719">
    <property type="component" value="Unassembled WGS sequence"/>
</dbReference>